<accession>A0AAD7WI76</accession>
<dbReference type="Proteomes" id="UP001221898">
    <property type="component" value="Unassembled WGS sequence"/>
</dbReference>
<protein>
    <submittedName>
        <fullName evidence="1">Uncharacterized protein</fullName>
    </submittedName>
</protein>
<name>A0AAD7WI76_9TELE</name>
<reference evidence="1" key="1">
    <citation type="journal article" date="2023" name="Science">
        <title>Genome structures resolve the early diversification of teleost fishes.</title>
        <authorList>
            <person name="Parey E."/>
            <person name="Louis A."/>
            <person name="Montfort J."/>
            <person name="Bouchez O."/>
            <person name="Roques C."/>
            <person name="Iampietro C."/>
            <person name="Lluch J."/>
            <person name="Castinel A."/>
            <person name="Donnadieu C."/>
            <person name="Desvignes T."/>
            <person name="Floi Bucao C."/>
            <person name="Jouanno E."/>
            <person name="Wen M."/>
            <person name="Mejri S."/>
            <person name="Dirks R."/>
            <person name="Jansen H."/>
            <person name="Henkel C."/>
            <person name="Chen W.J."/>
            <person name="Zahm M."/>
            <person name="Cabau C."/>
            <person name="Klopp C."/>
            <person name="Thompson A.W."/>
            <person name="Robinson-Rechavi M."/>
            <person name="Braasch I."/>
            <person name="Lecointre G."/>
            <person name="Bobe J."/>
            <person name="Postlethwait J.H."/>
            <person name="Berthelot C."/>
            <person name="Roest Crollius H."/>
            <person name="Guiguen Y."/>
        </authorList>
    </citation>
    <scope>NUCLEOTIDE SEQUENCE</scope>
    <source>
        <strain evidence="1">NC1722</strain>
    </source>
</reference>
<dbReference type="AlphaFoldDB" id="A0AAD7WI76"/>
<organism evidence="1 2">
    <name type="scientific">Aldrovandia affinis</name>
    <dbReference type="NCBI Taxonomy" id="143900"/>
    <lineage>
        <taxon>Eukaryota</taxon>
        <taxon>Metazoa</taxon>
        <taxon>Chordata</taxon>
        <taxon>Craniata</taxon>
        <taxon>Vertebrata</taxon>
        <taxon>Euteleostomi</taxon>
        <taxon>Actinopterygii</taxon>
        <taxon>Neopterygii</taxon>
        <taxon>Teleostei</taxon>
        <taxon>Notacanthiformes</taxon>
        <taxon>Halosauridae</taxon>
        <taxon>Aldrovandia</taxon>
    </lineage>
</organism>
<keyword evidence="2" id="KW-1185">Reference proteome</keyword>
<comment type="caution">
    <text evidence="1">The sequence shown here is derived from an EMBL/GenBank/DDBJ whole genome shotgun (WGS) entry which is preliminary data.</text>
</comment>
<proteinExistence type="predicted"/>
<evidence type="ECO:0000313" key="2">
    <source>
        <dbReference type="Proteomes" id="UP001221898"/>
    </source>
</evidence>
<dbReference type="EMBL" id="JAINUG010000097">
    <property type="protein sequence ID" value="KAJ8397590.1"/>
    <property type="molecule type" value="Genomic_DNA"/>
</dbReference>
<evidence type="ECO:0000313" key="1">
    <source>
        <dbReference type="EMBL" id="KAJ8397590.1"/>
    </source>
</evidence>
<gene>
    <name evidence="1" type="ORF">AAFF_G00438660</name>
</gene>
<sequence>MTESCTNTKAKHPPNVIIQTRAEHPTLYLRGLYLRKPHRIRPSLFQCCICVERYLAVLHPLTFLRYRPLRYRVGCWLWSG</sequence>